<evidence type="ECO:0000256" key="6">
    <source>
        <dbReference type="ARBA" id="ARBA00023306"/>
    </source>
</evidence>
<keyword evidence="9" id="KW-1185">Reference proteome</keyword>
<protein>
    <submittedName>
        <fullName evidence="8">DivIVA domain-containing protein</fullName>
    </submittedName>
</protein>
<keyword evidence="4" id="KW-0132">Cell division</keyword>
<dbReference type="NCBIfam" id="TIGR03544">
    <property type="entry name" value="DivI1A_domain"/>
    <property type="match status" value="1"/>
</dbReference>
<dbReference type="EMBL" id="JACXAA010000006">
    <property type="protein sequence ID" value="MBD2754541.1"/>
    <property type="molecule type" value="Genomic_DNA"/>
</dbReference>
<keyword evidence="5" id="KW-0175">Coiled coil</keyword>
<evidence type="ECO:0000313" key="8">
    <source>
        <dbReference type="EMBL" id="MBD2754541.1"/>
    </source>
</evidence>
<dbReference type="InterPro" id="IPR019933">
    <property type="entry name" value="DivIVA_domain"/>
</dbReference>
<organism evidence="8 9">
    <name type="scientific">Spirosoma validum</name>
    <dbReference type="NCBI Taxonomy" id="2771355"/>
    <lineage>
        <taxon>Bacteria</taxon>
        <taxon>Pseudomonadati</taxon>
        <taxon>Bacteroidota</taxon>
        <taxon>Cytophagia</taxon>
        <taxon>Cytophagales</taxon>
        <taxon>Cytophagaceae</taxon>
        <taxon>Spirosoma</taxon>
    </lineage>
</organism>
<evidence type="ECO:0000256" key="7">
    <source>
        <dbReference type="SAM" id="MobiDB-lite"/>
    </source>
</evidence>
<feature type="region of interest" description="Disordered" evidence="7">
    <location>
        <begin position="276"/>
        <end position="313"/>
    </location>
</feature>
<evidence type="ECO:0000256" key="3">
    <source>
        <dbReference type="ARBA" id="ARBA00022490"/>
    </source>
</evidence>
<accession>A0A927GEE0</accession>
<evidence type="ECO:0000313" key="9">
    <source>
        <dbReference type="Proteomes" id="UP000653797"/>
    </source>
</evidence>
<evidence type="ECO:0000256" key="1">
    <source>
        <dbReference type="ARBA" id="ARBA00004496"/>
    </source>
</evidence>
<evidence type="ECO:0000256" key="5">
    <source>
        <dbReference type="ARBA" id="ARBA00023054"/>
    </source>
</evidence>
<dbReference type="InterPro" id="IPR007793">
    <property type="entry name" value="DivIVA_fam"/>
</dbReference>
<dbReference type="RefSeq" id="WP_191040185.1">
    <property type="nucleotide sequence ID" value="NZ_JACXAA010000006.1"/>
</dbReference>
<keyword evidence="3" id="KW-0963">Cytoplasm</keyword>
<comment type="caution">
    <text evidence="8">The sequence shown here is derived from an EMBL/GenBank/DDBJ whole genome shotgun (WGS) entry which is preliminary data.</text>
</comment>
<dbReference type="Proteomes" id="UP000653797">
    <property type="component" value="Unassembled WGS sequence"/>
</dbReference>
<dbReference type="AlphaFoldDB" id="A0A927GEE0"/>
<dbReference type="Gene3D" id="1.20.5.620">
    <property type="entry name" value="F1F0 ATP synthase subunit B, membrane domain"/>
    <property type="match status" value="1"/>
</dbReference>
<evidence type="ECO:0000256" key="4">
    <source>
        <dbReference type="ARBA" id="ARBA00022618"/>
    </source>
</evidence>
<gene>
    <name evidence="8" type="ORF">IC230_16665</name>
</gene>
<dbReference type="GO" id="GO:0051301">
    <property type="term" value="P:cell division"/>
    <property type="evidence" value="ECO:0007669"/>
    <property type="project" value="UniProtKB-KW"/>
</dbReference>
<dbReference type="Pfam" id="PF05103">
    <property type="entry name" value="DivIVA"/>
    <property type="match status" value="1"/>
</dbReference>
<evidence type="ECO:0000256" key="2">
    <source>
        <dbReference type="ARBA" id="ARBA00009008"/>
    </source>
</evidence>
<sequence length="313" mass="34995">MKFTPIEIRQHTFDKGLRGYKTEEVDAFLASLAEEWERVTSDYKMLKMQLELAEKELGKLKEVEMTLFRTLKTAEDTSTQITEQANKAGEKYIGEAKQKADSLLADAKKRSALMVQDAENQARYLKDNILNDLKSLEHDFKALEGYKENLSVQIRTLAGNAVDSVERFEKKFTKQNLKGKIDEVATQIKEELKQEDAKKALKNEQQPDTTPSPAAPASSVANLPPLTQREPSIPEAIPVDESVIEKLDKAIQHSSQPEAIQESVSENNVKAIVDDKEPASTLAEVNTPEPEPIPVKAAEEDQPKKGGSFFDQI</sequence>
<comment type="similarity">
    <text evidence="2">Belongs to the DivIVA family.</text>
</comment>
<proteinExistence type="inferred from homology"/>
<keyword evidence="6" id="KW-0131">Cell cycle</keyword>
<dbReference type="PANTHER" id="PTHR35794:SF2">
    <property type="entry name" value="CELL DIVISION PROTEIN DIVIVA"/>
    <property type="match status" value="1"/>
</dbReference>
<dbReference type="Gene3D" id="6.10.250.660">
    <property type="match status" value="1"/>
</dbReference>
<name>A0A927GEE0_9BACT</name>
<dbReference type="PANTHER" id="PTHR35794">
    <property type="entry name" value="CELL DIVISION PROTEIN DIVIVA"/>
    <property type="match status" value="1"/>
</dbReference>
<feature type="region of interest" description="Disordered" evidence="7">
    <location>
        <begin position="199"/>
        <end position="240"/>
    </location>
</feature>
<comment type="subcellular location">
    <subcellularLocation>
        <location evidence="1">Cytoplasm</location>
    </subcellularLocation>
</comment>
<dbReference type="GO" id="GO:0005737">
    <property type="term" value="C:cytoplasm"/>
    <property type="evidence" value="ECO:0007669"/>
    <property type="project" value="UniProtKB-SubCell"/>
</dbReference>
<reference evidence="8" key="1">
    <citation type="submission" date="2020-09" db="EMBL/GenBank/DDBJ databases">
        <authorList>
            <person name="Kim M.K."/>
        </authorList>
    </citation>
    <scope>NUCLEOTIDE SEQUENCE</scope>
    <source>
        <strain evidence="8">BT704</strain>
    </source>
</reference>